<dbReference type="Proteomes" id="UP000190834">
    <property type="component" value="Unassembled WGS sequence"/>
</dbReference>
<reference evidence="5" key="1">
    <citation type="submission" date="2017-02" db="EMBL/GenBank/DDBJ databases">
        <authorList>
            <person name="Varghese N."/>
            <person name="Submissions S."/>
        </authorList>
    </citation>
    <scope>NUCLEOTIDE SEQUENCE [LARGE SCALE GENOMIC DNA]</scope>
    <source>
        <strain evidence="5">DSM 19608</strain>
    </source>
</reference>
<organism evidence="4 5">
    <name type="scientific">Vibrio cincinnatiensis DSM 19608</name>
    <dbReference type="NCBI Taxonomy" id="1123491"/>
    <lineage>
        <taxon>Bacteria</taxon>
        <taxon>Pseudomonadati</taxon>
        <taxon>Pseudomonadota</taxon>
        <taxon>Gammaproteobacteria</taxon>
        <taxon>Vibrionales</taxon>
        <taxon>Vibrionaceae</taxon>
        <taxon>Vibrio</taxon>
    </lineage>
</organism>
<comment type="similarity">
    <text evidence="1 3">Belongs to the UPF0319 family.</text>
</comment>
<dbReference type="InterPro" id="IPR018635">
    <property type="entry name" value="UPF0319"/>
</dbReference>
<evidence type="ECO:0000313" key="5">
    <source>
        <dbReference type="Proteomes" id="UP000190834"/>
    </source>
</evidence>
<keyword evidence="2 3" id="KW-0732">Signal</keyword>
<evidence type="ECO:0000256" key="2">
    <source>
        <dbReference type="ARBA" id="ARBA00022729"/>
    </source>
</evidence>
<accession>A0A1T4NNQ6</accession>
<dbReference type="EMBL" id="FUXB01000006">
    <property type="protein sequence ID" value="SJZ80833.1"/>
    <property type="molecule type" value="Genomic_DNA"/>
</dbReference>
<evidence type="ECO:0000313" key="4">
    <source>
        <dbReference type="EMBL" id="SJZ80833.1"/>
    </source>
</evidence>
<dbReference type="PANTHER" id="PTHR38108">
    <property type="entry name" value="UPF0319 PROTEIN YCCT"/>
    <property type="match status" value="1"/>
</dbReference>
<feature type="chain" id="PRO_5013416883" description="UPF0319 protein SAMN02745782_01396" evidence="3">
    <location>
        <begin position="22"/>
        <end position="209"/>
    </location>
</feature>
<dbReference type="GeneID" id="70581645"/>
<protein>
    <recommendedName>
        <fullName evidence="3">UPF0319 protein SAMN02745782_01396</fullName>
    </recommendedName>
</protein>
<dbReference type="STRING" id="1123491.SAMN02745782_01396"/>
<sequence precursor="true">MNKIKTLSCIMGIMLSASAMAKVTIEIPDTIELLVVNGEKPQTSGRIFSANKTVDLEDGEQQIVFRYQPYFTQGSDRVRVESDVIVATFQAQDQVLTFDMPQYRNALEAEKNIKMMEWSLQDKNNTTITMRQDRLIKPGMQIGRDYPQEIFKYNLEGGPAAISTTLGSSVSTMTVSGHTTDTTAEEMLHFWYNKADADTKARFKTFVNQ</sequence>
<name>A0A1T4NNQ6_VIBCI</name>
<evidence type="ECO:0000256" key="3">
    <source>
        <dbReference type="HAMAP-Rule" id="MF_00789"/>
    </source>
</evidence>
<dbReference type="PANTHER" id="PTHR38108:SF1">
    <property type="entry name" value="UPF0319 PROTEIN YCCT"/>
    <property type="match status" value="1"/>
</dbReference>
<feature type="signal peptide" evidence="3">
    <location>
        <begin position="1"/>
        <end position="21"/>
    </location>
</feature>
<dbReference type="RefSeq" id="WP_078925801.1">
    <property type="nucleotide sequence ID" value="NZ_FUXB01000006.1"/>
</dbReference>
<dbReference type="Pfam" id="PF09829">
    <property type="entry name" value="DUF2057"/>
    <property type="match status" value="1"/>
</dbReference>
<dbReference type="HAMAP" id="MF_00789">
    <property type="entry name" value="UPF0319"/>
    <property type="match status" value="1"/>
</dbReference>
<gene>
    <name evidence="4" type="ORF">SAMN02745782_01396</name>
</gene>
<dbReference type="AlphaFoldDB" id="A0A1T4NNQ6"/>
<evidence type="ECO:0000256" key="1">
    <source>
        <dbReference type="ARBA" id="ARBA00008490"/>
    </source>
</evidence>
<proteinExistence type="inferred from homology"/>
<keyword evidence="5" id="KW-1185">Reference proteome</keyword>
<dbReference type="OrthoDB" id="7058190at2"/>